<dbReference type="STRING" id="913774.A0A0C3H4N8"/>
<evidence type="ECO:0000256" key="2">
    <source>
        <dbReference type="ARBA" id="ARBA00022898"/>
    </source>
</evidence>
<dbReference type="PANTHER" id="PTHR42699:SF1">
    <property type="entry name" value="CYSTATHIONINE GAMMA-SYNTHASE-RELATED"/>
    <property type="match status" value="1"/>
</dbReference>
<dbReference type="Proteomes" id="UP000054321">
    <property type="component" value="Unassembled WGS sequence"/>
</dbReference>
<evidence type="ECO:0000256" key="3">
    <source>
        <dbReference type="RuleBase" id="RU362118"/>
    </source>
</evidence>
<dbReference type="PANTHER" id="PTHR42699">
    <property type="match status" value="1"/>
</dbReference>
<dbReference type="AlphaFoldDB" id="A0A0C3H4N8"/>
<proteinExistence type="inferred from homology"/>
<dbReference type="GO" id="GO:0003962">
    <property type="term" value="F:cystathionine gamma-synthase activity"/>
    <property type="evidence" value="ECO:0007669"/>
    <property type="project" value="TreeGrafter"/>
</dbReference>
<keyword evidence="2 3" id="KW-0663">Pyridoxal phosphate</keyword>
<dbReference type="OrthoDB" id="10047078at2759"/>
<dbReference type="GO" id="GO:0019346">
    <property type="term" value="P:transsulfuration"/>
    <property type="evidence" value="ECO:0007669"/>
    <property type="project" value="InterPro"/>
</dbReference>
<dbReference type="SUPFAM" id="SSF53383">
    <property type="entry name" value="PLP-dependent transferases"/>
    <property type="match status" value="1"/>
</dbReference>
<dbReference type="InParanoid" id="A0A0C3H4N8"/>
<sequence length="544" mass="60439">MPKIETEAGYAIPPAPRHSITVHLPGWYNATRFRDRHLHPTLLGELKSMYPRIKPHPDVVVGQSPTAPKGCLLFCTRETAEECRSFALDPRRPETVLTEDQISIRVFDVESRFFAVIIPAQKMMSIIPFWINPGLGISSRMAEEALGKIELLREVNREEEEKGMPVREESPAQGVLRERIVGLLERAPVGKREKKVQPGDVYLFPTGMGAIYGLHRLLLKRENKGSVLFGFAFHSTIHVLEDIGPGCKLFGKGDDGDLDALEKYLEDEAKEGRGIQALYTEFPQNPILNTPDLVRLRALADKYKFILAVDETIGSFCNVDVLSVADVVITSLTKSFSGYADVIAGSVVLNPSSSQYSALKPLFEDSYTNEFFNADAEALEKNSRDYLTRSHILNTNAARLVEYIQTRALDPSSSVAKVLYPTVLPTLKHYTPFMRPATDEFTPGYGCLFSIDFASVAATAAFYDNLNVHHGPHLGAHLTLALPYVMTMYGHEQLGFVGPFGLMETQIRISTGLEKFEALLEEFKVALDAADKAKPEEGEKVESS</sequence>
<protein>
    <recommendedName>
        <fullName evidence="6">Cystathionine gamma-synthase</fullName>
    </recommendedName>
</protein>
<evidence type="ECO:0000256" key="1">
    <source>
        <dbReference type="ARBA" id="ARBA00001933"/>
    </source>
</evidence>
<dbReference type="InterPro" id="IPR051750">
    <property type="entry name" value="Trans-sulfuration_enzymes"/>
</dbReference>
<evidence type="ECO:0008006" key="6">
    <source>
        <dbReference type="Google" id="ProtNLM"/>
    </source>
</evidence>
<gene>
    <name evidence="4" type="ORF">OIDMADRAFT_44191</name>
</gene>
<comment type="similarity">
    <text evidence="3">Belongs to the trans-sulfuration enzymes family.</text>
</comment>
<dbReference type="InterPro" id="IPR015421">
    <property type="entry name" value="PyrdxlP-dep_Trfase_major"/>
</dbReference>
<dbReference type="Pfam" id="PF01053">
    <property type="entry name" value="Cys_Met_Meta_PP"/>
    <property type="match status" value="1"/>
</dbReference>
<dbReference type="Gene3D" id="3.40.640.10">
    <property type="entry name" value="Type I PLP-dependent aspartate aminotransferase-like (Major domain)"/>
    <property type="match status" value="1"/>
</dbReference>
<dbReference type="InterPro" id="IPR015424">
    <property type="entry name" value="PyrdxlP-dep_Trfase"/>
</dbReference>
<dbReference type="HOGENOM" id="CLU_011302_3_0_1"/>
<accession>A0A0C3H4N8</accession>
<evidence type="ECO:0000313" key="4">
    <source>
        <dbReference type="EMBL" id="KIM97441.1"/>
    </source>
</evidence>
<dbReference type="Gene3D" id="3.90.1150.10">
    <property type="entry name" value="Aspartate Aminotransferase, domain 1"/>
    <property type="match status" value="1"/>
</dbReference>
<dbReference type="EMBL" id="KN832882">
    <property type="protein sequence ID" value="KIM97441.1"/>
    <property type="molecule type" value="Genomic_DNA"/>
</dbReference>
<keyword evidence="5" id="KW-1185">Reference proteome</keyword>
<reference evidence="5" key="2">
    <citation type="submission" date="2015-01" db="EMBL/GenBank/DDBJ databases">
        <title>Evolutionary Origins and Diversification of the Mycorrhizal Mutualists.</title>
        <authorList>
            <consortium name="DOE Joint Genome Institute"/>
            <consortium name="Mycorrhizal Genomics Consortium"/>
            <person name="Kohler A."/>
            <person name="Kuo A."/>
            <person name="Nagy L.G."/>
            <person name="Floudas D."/>
            <person name="Copeland A."/>
            <person name="Barry K.W."/>
            <person name="Cichocki N."/>
            <person name="Veneault-Fourrey C."/>
            <person name="LaButti K."/>
            <person name="Lindquist E.A."/>
            <person name="Lipzen A."/>
            <person name="Lundell T."/>
            <person name="Morin E."/>
            <person name="Murat C."/>
            <person name="Riley R."/>
            <person name="Ohm R."/>
            <person name="Sun H."/>
            <person name="Tunlid A."/>
            <person name="Henrissat B."/>
            <person name="Grigoriev I.V."/>
            <person name="Hibbett D.S."/>
            <person name="Martin F."/>
        </authorList>
    </citation>
    <scope>NUCLEOTIDE SEQUENCE [LARGE SCALE GENOMIC DNA]</scope>
    <source>
        <strain evidence="5">Zn</strain>
    </source>
</reference>
<organism evidence="4 5">
    <name type="scientific">Oidiodendron maius (strain Zn)</name>
    <dbReference type="NCBI Taxonomy" id="913774"/>
    <lineage>
        <taxon>Eukaryota</taxon>
        <taxon>Fungi</taxon>
        <taxon>Dikarya</taxon>
        <taxon>Ascomycota</taxon>
        <taxon>Pezizomycotina</taxon>
        <taxon>Leotiomycetes</taxon>
        <taxon>Leotiomycetes incertae sedis</taxon>
        <taxon>Myxotrichaceae</taxon>
        <taxon>Oidiodendron</taxon>
    </lineage>
</organism>
<name>A0A0C3H4N8_OIDMZ</name>
<evidence type="ECO:0000313" key="5">
    <source>
        <dbReference type="Proteomes" id="UP000054321"/>
    </source>
</evidence>
<dbReference type="GO" id="GO:0030170">
    <property type="term" value="F:pyridoxal phosphate binding"/>
    <property type="evidence" value="ECO:0007669"/>
    <property type="project" value="InterPro"/>
</dbReference>
<dbReference type="InterPro" id="IPR015422">
    <property type="entry name" value="PyrdxlP-dep_Trfase_small"/>
</dbReference>
<reference evidence="4 5" key="1">
    <citation type="submission" date="2014-04" db="EMBL/GenBank/DDBJ databases">
        <authorList>
            <consortium name="DOE Joint Genome Institute"/>
            <person name="Kuo A."/>
            <person name="Martino E."/>
            <person name="Perotto S."/>
            <person name="Kohler A."/>
            <person name="Nagy L.G."/>
            <person name="Floudas D."/>
            <person name="Copeland A."/>
            <person name="Barry K.W."/>
            <person name="Cichocki N."/>
            <person name="Veneault-Fourrey C."/>
            <person name="LaButti K."/>
            <person name="Lindquist E.A."/>
            <person name="Lipzen A."/>
            <person name="Lundell T."/>
            <person name="Morin E."/>
            <person name="Murat C."/>
            <person name="Sun H."/>
            <person name="Tunlid A."/>
            <person name="Henrissat B."/>
            <person name="Grigoriev I.V."/>
            <person name="Hibbett D.S."/>
            <person name="Martin F."/>
            <person name="Nordberg H.P."/>
            <person name="Cantor M.N."/>
            <person name="Hua S.X."/>
        </authorList>
    </citation>
    <scope>NUCLEOTIDE SEQUENCE [LARGE SCALE GENOMIC DNA]</scope>
    <source>
        <strain evidence="4 5">Zn</strain>
    </source>
</reference>
<comment type="cofactor">
    <cofactor evidence="1 3">
        <name>pyridoxal 5'-phosphate</name>
        <dbReference type="ChEBI" id="CHEBI:597326"/>
    </cofactor>
</comment>
<dbReference type="InterPro" id="IPR000277">
    <property type="entry name" value="Cys/Met-Metab_PyrdxlP-dep_enz"/>
</dbReference>